<feature type="region of interest" description="Disordered" evidence="2">
    <location>
        <begin position="24"/>
        <end position="44"/>
    </location>
</feature>
<name>A0A3E0WBZ3_9MICO</name>
<evidence type="ECO:0000313" key="6">
    <source>
        <dbReference type="Proteomes" id="UP000257080"/>
    </source>
</evidence>
<dbReference type="InterPro" id="IPR057666">
    <property type="entry name" value="DrpA_SLOG"/>
</dbReference>
<feature type="compositionally biased region" description="Basic and acidic residues" evidence="2">
    <location>
        <begin position="34"/>
        <end position="44"/>
    </location>
</feature>
<dbReference type="Gene3D" id="3.40.50.450">
    <property type="match status" value="1"/>
</dbReference>
<dbReference type="RefSeq" id="WP_116417868.1">
    <property type="nucleotide sequence ID" value="NZ_NBXC01000012.1"/>
</dbReference>
<sequence>MSIFSLDETVVVEAVVSVSPDLAGGGARGDGVAGDERDGPPADDELTVRVAERFARATWSGIAEPGDSLAGLLVRALGAGAALSALVEHRTSTQLSVALAEAGAEGIPVGDLDGALERWRPRLISSSALTTLRLAARCGARLVVPGDPEWPEALGDLGPHEPLALWMRGRPDAAGGLSNSIAVVGARAATGYGEHMAMEIAAGLADRGYGVVSGAAYGVDGMAHRSALASSGQTFAFLAGGVDRFYPSGHDALLSRIAEVGVVLSELPCGSAPTKWRFLQRNRLIAAAARATVVVEAGVRSGSLNTAAHAAALGRPLGAVPGPVTSLSSAGCHRLLREFDATCVTTADEVIEMIGPSVHQRPRLALDPAKPPGEPLLVGARASSAAGGPPRDTHRSAEQVRVLDAVSRRTPRRAVDIARRSGLSVAVTQAALGTLGVDGAVHEREGGWCSGGSG</sequence>
<dbReference type="NCBIfam" id="TIGR00732">
    <property type="entry name" value="dprA"/>
    <property type="match status" value="1"/>
</dbReference>
<dbReference type="InterPro" id="IPR036388">
    <property type="entry name" value="WH-like_DNA-bd_sf"/>
</dbReference>
<accession>A0A3E0WBZ3</accession>
<dbReference type="Pfam" id="PF02481">
    <property type="entry name" value="DNA_processg_A"/>
    <property type="match status" value="1"/>
</dbReference>
<evidence type="ECO:0000313" key="5">
    <source>
        <dbReference type="EMBL" id="RFA28073.1"/>
    </source>
</evidence>
<evidence type="ECO:0000256" key="2">
    <source>
        <dbReference type="SAM" id="MobiDB-lite"/>
    </source>
</evidence>
<dbReference type="AlphaFoldDB" id="A0A3E0WBZ3"/>
<feature type="domain" description="Smf/DprA SLOG" evidence="3">
    <location>
        <begin position="142"/>
        <end position="354"/>
    </location>
</feature>
<proteinExistence type="inferred from homology"/>
<gene>
    <name evidence="5" type="ORF">B7R25_04975</name>
</gene>
<dbReference type="PANTHER" id="PTHR43022:SF1">
    <property type="entry name" value="PROTEIN SMF"/>
    <property type="match status" value="1"/>
</dbReference>
<dbReference type="SUPFAM" id="SSF102405">
    <property type="entry name" value="MCP/YpsA-like"/>
    <property type="match status" value="1"/>
</dbReference>
<comment type="similarity">
    <text evidence="1">Belongs to the DprA/Smf family.</text>
</comment>
<evidence type="ECO:0000259" key="4">
    <source>
        <dbReference type="Pfam" id="PF17782"/>
    </source>
</evidence>
<comment type="caution">
    <text evidence="5">The sequence shown here is derived from an EMBL/GenBank/DDBJ whole genome shotgun (WGS) entry which is preliminary data.</text>
</comment>
<dbReference type="OrthoDB" id="9785707at2"/>
<dbReference type="InterPro" id="IPR003488">
    <property type="entry name" value="DprA"/>
</dbReference>
<evidence type="ECO:0000259" key="3">
    <source>
        <dbReference type="Pfam" id="PF02481"/>
    </source>
</evidence>
<evidence type="ECO:0000256" key="1">
    <source>
        <dbReference type="ARBA" id="ARBA00006525"/>
    </source>
</evidence>
<dbReference type="Gene3D" id="1.10.10.10">
    <property type="entry name" value="Winged helix-like DNA-binding domain superfamily/Winged helix DNA-binding domain"/>
    <property type="match status" value="1"/>
</dbReference>
<dbReference type="EMBL" id="NBXE01000017">
    <property type="protein sequence ID" value="RFA28073.1"/>
    <property type="molecule type" value="Genomic_DNA"/>
</dbReference>
<protein>
    <submittedName>
        <fullName evidence="5">DNA protecting protein DprA</fullName>
    </submittedName>
</protein>
<organism evidence="5 6">
    <name type="scientific">Subtercola boreus</name>
    <dbReference type="NCBI Taxonomy" id="120213"/>
    <lineage>
        <taxon>Bacteria</taxon>
        <taxon>Bacillati</taxon>
        <taxon>Actinomycetota</taxon>
        <taxon>Actinomycetes</taxon>
        <taxon>Micrococcales</taxon>
        <taxon>Microbacteriaceae</taxon>
        <taxon>Subtercola</taxon>
    </lineage>
</organism>
<dbReference type="Proteomes" id="UP000257080">
    <property type="component" value="Unassembled WGS sequence"/>
</dbReference>
<feature type="domain" description="DprA winged helix" evidence="4">
    <location>
        <begin position="390"/>
        <end position="447"/>
    </location>
</feature>
<dbReference type="GO" id="GO:0009294">
    <property type="term" value="P:DNA-mediated transformation"/>
    <property type="evidence" value="ECO:0007669"/>
    <property type="project" value="InterPro"/>
</dbReference>
<dbReference type="PANTHER" id="PTHR43022">
    <property type="entry name" value="PROTEIN SMF"/>
    <property type="match status" value="1"/>
</dbReference>
<dbReference type="Pfam" id="PF17782">
    <property type="entry name" value="WHD_DprA"/>
    <property type="match status" value="1"/>
</dbReference>
<reference evidence="5 6" key="1">
    <citation type="submission" date="2017-04" db="EMBL/GenBank/DDBJ databases">
        <title>Comparative genome analysis of Subtercola boreus.</title>
        <authorList>
            <person name="Cho Y.-J."/>
            <person name="Cho A."/>
            <person name="Kim O.-S."/>
            <person name="Lee J.-I."/>
        </authorList>
    </citation>
    <scope>NUCLEOTIDE SEQUENCE [LARGE SCALE GENOMIC DNA]</scope>
    <source>
        <strain evidence="5 6">P28004</strain>
    </source>
</reference>
<dbReference type="InterPro" id="IPR041614">
    <property type="entry name" value="DprA_WH"/>
</dbReference>